<evidence type="ECO:0000256" key="12">
    <source>
        <dbReference type="ARBA" id="ARBA00023136"/>
    </source>
</evidence>
<evidence type="ECO:0000256" key="8">
    <source>
        <dbReference type="ARBA" id="ARBA00022630"/>
    </source>
</evidence>
<dbReference type="EC" id="1.3.5.2" evidence="6 14"/>
<dbReference type="GO" id="GO:0006207">
    <property type="term" value="P:'de novo' pyrimidine nucleobase biosynthetic process"/>
    <property type="evidence" value="ECO:0007669"/>
    <property type="project" value="UniProtKB-UniRule"/>
</dbReference>
<dbReference type="Proteomes" id="UP000319322">
    <property type="component" value="Unassembled WGS sequence"/>
</dbReference>
<dbReference type="UniPathway" id="UPA00070">
    <property type="reaction ID" value="UER00946"/>
</dbReference>
<dbReference type="PROSITE" id="PS00912">
    <property type="entry name" value="DHODEHASE_2"/>
    <property type="match status" value="1"/>
</dbReference>
<gene>
    <name evidence="16" type="primary">pyrD</name>
    <name evidence="16" type="ORF">FNE76_02775</name>
</gene>
<dbReference type="PIRSF" id="PIRSF000164">
    <property type="entry name" value="DHO_oxidase"/>
    <property type="match status" value="1"/>
</dbReference>
<organism evidence="16 17">
    <name type="scientific">Helicobacter mehlei</name>
    <dbReference type="NCBI Taxonomy" id="2316080"/>
    <lineage>
        <taxon>Bacteria</taxon>
        <taxon>Pseudomonadati</taxon>
        <taxon>Campylobacterota</taxon>
        <taxon>Epsilonproteobacteria</taxon>
        <taxon>Campylobacterales</taxon>
        <taxon>Helicobacteraceae</taxon>
        <taxon>Helicobacter</taxon>
    </lineage>
</organism>
<dbReference type="GO" id="GO:0005886">
    <property type="term" value="C:plasma membrane"/>
    <property type="evidence" value="ECO:0007669"/>
    <property type="project" value="TreeGrafter"/>
</dbReference>
<reference evidence="16 17" key="2">
    <citation type="submission" date="2019-07" db="EMBL/GenBank/DDBJ databases">
        <title>Helicobacter labacensis sp. nov., Helicobacter mehlei sp. nov. and Helicobacter vulpis sp. nov., isolated from gastric mucosa of red fox (Vulpis vulpis).</title>
        <authorList>
            <person name="Kusar D."/>
            <person name="Gruntar I."/>
            <person name="Pate M."/>
            <person name="Zajc U."/>
            <person name="Ocepek M."/>
        </authorList>
    </citation>
    <scope>NUCLEOTIDE SEQUENCE [LARGE SCALE GENOMIC DNA]</scope>
    <source>
        <strain evidence="16 17">L8b</strain>
    </source>
</reference>
<dbReference type="InterPro" id="IPR005720">
    <property type="entry name" value="Dihydroorotate_DH_cat"/>
</dbReference>
<evidence type="ECO:0000256" key="4">
    <source>
        <dbReference type="ARBA" id="ARBA00005161"/>
    </source>
</evidence>
<evidence type="ECO:0000256" key="13">
    <source>
        <dbReference type="ARBA" id="ARBA00048639"/>
    </source>
</evidence>
<keyword evidence="8" id="KW-0285">Flavoprotein</keyword>
<evidence type="ECO:0000256" key="5">
    <source>
        <dbReference type="ARBA" id="ARBA00005359"/>
    </source>
</evidence>
<keyword evidence="10" id="KW-0665">Pyrimidine biosynthesis</keyword>
<dbReference type="NCBIfam" id="NF003652">
    <property type="entry name" value="PRK05286.2-5"/>
    <property type="match status" value="1"/>
</dbReference>
<dbReference type="EMBL" id="VKGC01000004">
    <property type="protein sequence ID" value="TSA86025.1"/>
    <property type="molecule type" value="Genomic_DNA"/>
</dbReference>
<accession>A0A553V0Q7</accession>
<reference evidence="17" key="1">
    <citation type="submission" date="2019-07" db="EMBL/GenBank/DDBJ databases">
        <title>Helicobacter labacensis sp. nov., Helicobacter mehlei sp. nov. and Helicobacter vulpis sp. nov., isolated from gastric mucosa of red fox (Vulpis vulpis).</title>
        <authorList>
            <person name="Papic B."/>
        </authorList>
    </citation>
    <scope>NUCLEOTIDE SEQUENCE [LARGE SCALE GENOMIC DNA]</scope>
    <source>
        <strain evidence="17">L8b</strain>
    </source>
</reference>
<keyword evidence="12" id="KW-0472">Membrane</keyword>
<reference evidence="16 17" key="3">
    <citation type="submission" date="2019-07" db="EMBL/GenBank/DDBJ databases">
        <authorList>
            <person name="Papic B."/>
        </authorList>
    </citation>
    <scope>NUCLEOTIDE SEQUENCE [LARGE SCALE GENOMIC DNA]</scope>
    <source>
        <strain evidence="16 17">L8b</strain>
    </source>
</reference>
<dbReference type="RefSeq" id="WP_120947877.1">
    <property type="nucleotide sequence ID" value="NZ_QXQS01000003.1"/>
</dbReference>
<dbReference type="InterPro" id="IPR001295">
    <property type="entry name" value="Dihydroorotate_DH_CS"/>
</dbReference>
<comment type="similarity">
    <text evidence="5">Belongs to the dihydroorotate dehydrogenase family. Type 2 subfamily.</text>
</comment>
<dbReference type="PANTHER" id="PTHR48109:SF4">
    <property type="entry name" value="DIHYDROOROTATE DEHYDROGENASE (QUINONE), MITOCHONDRIAL"/>
    <property type="match status" value="1"/>
</dbReference>
<comment type="pathway">
    <text evidence="4">Pyrimidine metabolism; UMP biosynthesis via de novo pathway; orotate from (S)-dihydroorotate (quinone route): step 1/1.</text>
</comment>
<dbReference type="InterPro" id="IPR050074">
    <property type="entry name" value="DHO_dehydrogenase"/>
</dbReference>
<dbReference type="InterPro" id="IPR005719">
    <property type="entry name" value="Dihydroorotate_DH_2"/>
</dbReference>
<keyword evidence="11 16" id="KW-0560">Oxidoreductase</keyword>
<evidence type="ECO:0000256" key="11">
    <source>
        <dbReference type="ARBA" id="ARBA00023002"/>
    </source>
</evidence>
<protein>
    <recommendedName>
        <fullName evidence="7 14">Dihydroorotate dehydrogenase (quinone)</fullName>
        <ecNumber evidence="6 14">1.3.5.2</ecNumber>
    </recommendedName>
</protein>
<proteinExistence type="inferred from homology"/>
<evidence type="ECO:0000256" key="14">
    <source>
        <dbReference type="NCBIfam" id="TIGR01036"/>
    </source>
</evidence>
<dbReference type="GO" id="GO:0106430">
    <property type="term" value="F:dihydroorotate dehydrogenase (quinone) activity"/>
    <property type="evidence" value="ECO:0007669"/>
    <property type="project" value="UniProtKB-EC"/>
</dbReference>
<evidence type="ECO:0000256" key="7">
    <source>
        <dbReference type="ARBA" id="ARBA00018366"/>
    </source>
</evidence>
<dbReference type="InterPro" id="IPR013785">
    <property type="entry name" value="Aldolase_TIM"/>
</dbReference>
<keyword evidence="17" id="KW-1185">Reference proteome</keyword>
<evidence type="ECO:0000256" key="10">
    <source>
        <dbReference type="ARBA" id="ARBA00022975"/>
    </source>
</evidence>
<evidence type="ECO:0000313" key="16">
    <source>
        <dbReference type="EMBL" id="TSA86025.1"/>
    </source>
</evidence>
<dbReference type="PROSITE" id="PS00911">
    <property type="entry name" value="DHODEHASE_1"/>
    <property type="match status" value="1"/>
</dbReference>
<dbReference type="SUPFAM" id="SSF51395">
    <property type="entry name" value="FMN-linked oxidoreductases"/>
    <property type="match status" value="1"/>
</dbReference>
<comment type="cofactor">
    <cofactor evidence="1">
        <name>FMN</name>
        <dbReference type="ChEBI" id="CHEBI:58210"/>
    </cofactor>
</comment>
<evidence type="ECO:0000256" key="3">
    <source>
        <dbReference type="ARBA" id="ARBA00004370"/>
    </source>
</evidence>
<comment type="catalytic activity">
    <reaction evidence="13">
        <text>(S)-dihydroorotate + a quinone = orotate + a quinol</text>
        <dbReference type="Rhea" id="RHEA:30187"/>
        <dbReference type="ChEBI" id="CHEBI:24646"/>
        <dbReference type="ChEBI" id="CHEBI:30839"/>
        <dbReference type="ChEBI" id="CHEBI:30864"/>
        <dbReference type="ChEBI" id="CHEBI:132124"/>
        <dbReference type="EC" id="1.3.5.2"/>
    </reaction>
</comment>
<dbReference type="NCBIfam" id="TIGR01036">
    <property type="entry name" value="pyrD_sub2"/>
    <property type="match status" value="1"/>
</dbReference>
<dbReference type="Pfam" id="PF01180">
    <property type="entry name" value="DHO_dh"/>
    <property type="match status" value="1"/>
</dbReference>
<evidence type="ECO:0000256" key="2">
    <source>
        <dbReference type="ARBA" id="ARBA00003125"/>
    </source>
</evidence>
<sequence>MFDYGQLKKGLFCLEAEHAHALATQALRILGACPWFFSRFESPLLETSFLDLKLPNPIGLAAGFDKDARMLAGLDVLGFGNIEVGSVTPKGQFGNPKPRLFRFAKQESLQNAMGFNNQGIIPLVSRLEHIKPLKSVVGINLGKNKNTPLEHALEDYKQGLQASLGVGDYYVFNLSSPNTKNLRDLQNESFVGELFSMAVGYTHKPLFLKVAPDMPIDTLLAICQIALDKGARGIIATNTTTDYSLLSGAKNFGGISGRVLEAKARAVFAEVARAFFGRAILVAVGGISDGKEAYERIKMGAHFVQIFSAFIYQGPLICRQIKQDIVKLLQRDGLRSIQEAIGVNHG</sequence>
<name>A0A553V0Q7_9HELI</name>
<dbReference type="PANTHER" id="PTHR48109">
    <property type="entry name" value="DIHYDROOROTATE DEHYDROGENASE (QUINONE), MITOCHONDRIAL-RELATED"/>
    <property type="match status" value="1"/>
</dbReference>
<evidence type="ECO:0000256" key="9">
    <source>
        <dbReference type="ARBA" id="ARBA00022643"/>
    </source>
</evidence>
<keyword evidence="9" id="KW-0288">FMN</keyword>
<comment type="function">
    <text evidence="2">Catalyzes the conversion of dihydroorotate to orotate with quinone as electron acceptor.</text>
</comment>
<evidence type="ECO:0000259" key="15">
    <source>
        <dbReference type="Pfam" id="PF01180"/>
    </source>
</evidence>
<feature type="domain" description="Dihydroorotate dehydrogenase catalytic" evidence="15">
    <location>
        <begin position="45"/>
        <end position="329"/>
    </location>
</feature>
<dbReference type="GO" id="GO:0005737">
    <property type="term" value="C:cytoplasm"/>
    <property type="evidence" value="ECO:0007669"/>
    <property type="project" value="InterPro"/>
</dbReference>
<dbReference type="GO" id="GO:0044205">
    <property type="term" value="P:'de novo' UMP biosynthetic process"/>
    <property type="evidence" value="ECO:0007669"/>
    <property type="project" value="UniProtKB-UniPathway"/>
</dbReference>
<dbReference type="AlphaFoldDB" id="A0A553V0Q7"/>
<evidence type="ECO:0000313" key="17">
    <source>
        <dbReference type="Proteomes" id="UP000319322"/>
    </source>
</evidence>
<comment type="subcellular location">
    <subcellularLocation>
        <location evidence="3">Membrane</location>
    </subcellularLocation>
</comment>
<evidence type="ECO:0000256" key="1">
    <source>
        <dbReference type="ARBA" id="ARBA00001917"/>
    </source>
</evidence>
<comment type="caution">
    <text evidence="16">The sequence shown here is derived from an EMBL/GenBank/DDBJ whole genome shotgun (WGS) entry which is preliminary data.</text>
</comment>
<evidence type="ECO:0000256" key="6">
    <source>
        <dbReference type="ARBA" id="ARBA00012791"/>
    </source>
</evidence>
<dbReference type="InterPro" id="IPR012135">
    <property type="entry name" value="Dihydroorotate_DH_1_2"/>
</dbReference>
<dbReference type="CDD" id="cd04738">
    <property type="entry name" value="DHOD_2_like"/>
    <property type="match status" value="1"/>
</dbReference>
<dbReference type="Gene3D" id="3.20.20.70">
    <property type="entry name" value="Aldolase class I"/>
    <property type="match status" value="1"/>
</dbReference>